<dbReference type="Pfam" id="PF01863">
    <property type="entry name" value="YgjP-like"/>
    <property type="match status" value="1"/>
</dbReference>
<name>A0AAU7UDR0_9DEIO</name>
<dbReference type="Gene3D" id="3.30.2010.10">
    <property type="entry name" value="Metalloproteases ('zincins'), catalytic domain"/>
    <property type="match status" value="1"/>
</dbReference>
<dbReference type="AlphaFoldDB" id="A0AAU7UDR0"/>
<dbReference type="InterPro" id="IPR002725">
    <property type="entry name" value="YgjP-like_metallopeptidase"/>
</dbReference>
<keyword evidence="2" id="KW-0378">Hydrolase</keyword>
<protein>
    <submittedName>
        <fullName evidence="2">SprT family zinc-dependent metalloprotease</fullName>
        <ecNumber evidence="2">3.4.-.-</ecNumber>
    </submittedName>
</protein>
<keyword evidence="2" id="KW-0482">Metalloprotease</keyword>
<sequence>MSRPPILTLGDLAVELRRSARRRTVALKVGPAGAVLYAPTTVPQAQLERFLAQKEDWMRRHLASLAPPVVAPLHSGRRLPLLDEQLELRLGAPGRSAVREDQLLWLPATRPGAALEGWYRQQARAYFTPLVHRLSEQLGRPVRAVRLTSAQTRWGSCTATGDIRLHWRLMLAPQRVAEYVAAHEVAHLQELNHSARYWRVVARLMPDYPQQRAWLRQHGAQLPVWPPD</sequence>
<dbReference type="InterPro" id="IPR053136">
    <property type="entry name" value="UTP_pyrophosphatase-like"/>
</dbReference>
<organism evidence="2">
    <name type="scientific">Deinococcus sonorensis KR-87</name>
    <dbReference type="NCBI Taxonomy" id="694439"/>
    <lineage>
        <taxon>Bacteria</taxon>
        <taxon>Thermotogati</taxon>
        <taxon>Deinococcota</taxon>
        <taxon>Deinococci</taxon>
        <taxon>Deinococcales</taxon>
        <taxon>Deinococcaceae</taxon>
        <taxon>Deinococcus</taxon>
    </lineage>
</organism>
<dbReference type="EMBL" id="CP158299">
    <property type="protein sequence ID" value="XBV86636.1"/>
    <property type="molecule type" value="Genomic_DNA"/>
</dbReference>
<keyword evidence="2" id="KW-0645">Protease</keyword>
<dbReference type="KEGG" id="dsc:ABOD76_10090"/>
<gene>
    <name evidence="2" type="ORF">ABOD76_10090</name>
</gene>
<dbReference type="RefSeq" id="WP_350244711.1">
    <property type="nucleotide sequence ID" value="NZ_CP158299.1"/>
</dbReference>
<dbReference type="GO" id="GO:0008237">
    <property type="term" value="F:metallopeptidase activity"/>
    <property type="evidence" value="ECO:0007669"/>
    <property type="project" value="UniProtKB-KW"/>
</dbReference>
<feature type="domain" description="YgjP-like metallopeptidase" evidence="1">
    <location>
        <begin position="23"/>
        <end position="218"/>
    </location>
</feature>
<evidence type="ECO:0000313" key="2">
    <source>
        <dbReference type="EMBL" id="XBV86636.1"/>
    </source>
</evidence>
<dbReference type="CDD" id="cd07344">
    <property type="entry name" value="M48_yhfN_like"/>
    <property type="match status" value="1"/>
</dbReference>
<dbReference type="PANTHER" id="PTHR30399">
    <property type="entry name" value="UNCHARACTERIZED PROTEIN YGJP"/>
    <property type="match status" value="1"/>
</dbReference>
<reference evidence="2" key="1">
    <citation type="submission" date="2024-06" db="EMBL/GenBank/DDBJ databases">
        <title>Draft Genome Sequence of Deinococcus sonorensis Type Strain KR-87, a Biofilm Producing Representative of the Genus Deinococcus.</title>
        <authorList>
            <person name="Boren L.S."/>
            <person name="Grosso R.A."/>
            <person name="Hugenberg-Cox A.N."/>
            <person name="Hill J.T.E."/>
            <person name="Albert C.M."/>
            <person name="Tuohy J.M."/>
        </authorList>
    </citation>
    <scope>NUCLEOTIDE SEQUENCE</scope>
    <source>
        <strain evidence="2">KR-87</strain>
    </source>
</reference>
<accession>A0AAU7UDR0</accession>
<dbReference type="EC" id="3.4.-.-" evidence="2"/>
<proteinExistence type="predicted"/>
<dbReference type="PANTHER" id="PTHR30399:SF1">
    <property type="entry name" value="UTP PYROPHOSPHATASE"/>
    <property type="match status" value="1"/>
</dbReference>
<evidence type="ECO:0000259" key="1">
    <source>
        <dbReference type="Pfam" id="PF01863"/>
    </source>
</evidence>